<dbReference type="PROSITE" id="PS51371">
    <property type="entry name" value="CBS"/>
    <property type="match status" value="2"/>
</dbReference>
<evidence type="ECO:0000313" key="4">
    <source>
        <dbReference type="EMBL" id="MDQ0161606.1"/>
    </source>
</evidence>
<organism evidence="4 5">
    <name type="scientific">Aeribacillus alveayuensis</name>
    <dbReference type="NCBI Taxonomy" id="279215"/>
    <lineage>
        <taxon>Bacteria</taxon>
        <taxon>Bacillati</taxon>
        <taxon>Bacillota</taxon>
        <taxon>Bacilli</taxon>
        <taxon>Bacillales</taxon>
        <taxon>Bacillaceae</taxon>
        <taxon>Aeribacillus</taxon>
    </lineage>
</organism>
<accession>A0ABT9VKU8</accession>
<dbReference type="SMART" id="SM00116">
    <property type="entry name" value="CBS"/>
    <property type="match status" value="2"/>
</dbReference>
<feature type="domain" description="CBS" evidence="3">
    <location>
        <begin position="72"/>
        <end position="121"/>
    </location>
</feature>
<dbReference type="PANTHER" id="PTHR43080">
    <property type="entry name" value="CBS DOMAIN-CONTAINING PROTEIN CBSX3, MITOCHONDRIAL"/>
    <property type="match status" value="1"/>
</dbReference>
<dbReference type="EMBL" id="JAUSTR010000001">
    <property type="protein sequence ID" value="MDQ0161606.1"/>
    <property type="molecule type" value="Genomic_DNA"/>
</dbReference>
<evidence type="ECO:0000256" key="2">
    <source>
        <dbReference type="PROSITE-ProRule" id="PRU00703"/>
    </source>
</evidence>
<dbReference type="InterPro" id="IPR046342">
    <property type="entry name" value="CBS_dom_sf"/>
</dbReference>
<dbReference type="PANTHER" id="PTHR43080:SF2">
    <property type="entry name" value="CBS DOMAIN-CONTAINING PROTEIN"/>
    <property type="match status" value="1"/>
</dbReference>
<dbReference type="Proteomes" id="UP001225646">
    <property type="component" value="Unassembled WGS sequence"/>
</dbReference>
<dbReference type="InterPro" id="IPR051257">
    <property type="entry name" value="Diverse_CBS-Domain"/>
</dbReference>
<sequence>MLQVRDMMTTNIDYCTPLDNVYEAAVKMKDLHVDVIPIVQNNKLVGVVTDRDLVVRCMAEKHPGSTKITDVMSDHLVTVTPQDRVDKAAQLMSQYEIYHLPVVENGQIVGMVSLVDLSSQE</sequence>
<evidence type="ECO:0000256" key="1">
    <source>
        <dbReference type="ARBA" id="ARBA00023122"/>
    </source>
</evidence>
<comment type="caution">
    <text evidence="4">The sequence shown here is derived from an EMBL/GenBank/DDBJ whole genome shotgun (WGS) entry which is preliminary data.</text>
</comment>
<keyword evidence="1 2" id="KW-0129">CBS domain</keyword>
<dbReference type="Pfam" id="PF00571">
    <property type="entry name" value="CBS"/>
    <property type="match status" value="2"/>
</dbReference>
<evidence type="ECO:0000313" key="5">
    <source>
        <dbReference type="Proteomes" id="UP001225646"/>
    </source>
</evidence>
<feature type="domain" description="CBS" evidence="3">
    <location>
        <begin position="8"/>
        <end position="64"/>
    </location>
</feature>
<proteinExistence type="predicted"/>
<evidence type="ECO:0000259" key="3">
    <source>
        <dbReference type="PROSITE" id="PS51371"/>
    </source>
</evidence>
<protein>
    <submittedName>
        <fullName evidence="4">CBS domain-containing protein</fullName>
    </submittedName>
</protein>
<dbReference type="Gene3D" id="3.10.580.10">
    <property type="entry name" value="CBS-domain"/>
    <property type="match status" value="1"/>
</dbReference>
<dbReference type="InterPro" id="IPR000644">
    <property type="entry name" value="CBS_dom"/>
</dbReference>
<dbReference type="SUPFAM" id="SSF54631">
    <property type="entry name" value="CBS-domain pair"/>
    <property type="match status" value="1"/>
</dbReference>
<reference evidence="4 5" key="1">
    <citation type="submission" date="2023-07" db="EMBL/GenBank/DDBJ databases">
        <title>Genomic Encyclopedia of Type Strains, Phase IV (KMG-IV): sequencing the most valuable type-strain genomes for metagenomic binning, comparative biology and taxonomic classification.</title>
        <authorList>
            <person name="Goeker M."/>
        </authorList>
    </citation>
    <scope>NUCLEOTIDE SEQUENCE [LARGE SCALE GENOMIC DNA]</scope>
    <source>
        <strain evidence="4 5">DSM 19092</strain>
    </source>
</reference>
<name>A0ABT9VKU8_9BACI</name>
<keyword evidence="5" id="KW-1185">Reference proteome</keyword>
<gene>
    <name evidence="4" type="ORF">J2S06_000676</name>
</gene>
<dbReference type="RefSeq" id="WP_419151284.1">
    <property type="nucleotide sequence ID" value="NZ_JAUSTR010000001.1"/>
</dbReference>
<dbReference type="CDD" id="cd04622">
    <property type="entry name" value="CBS_pair_HRP1_like"/>
    <property type="match status" value="1"/>
</dbReference>